<evidence type="ECO:0000256" key="12">
    <source>
        <dbReference type="ARBA" id="ARBA00023139"/>
    </source>
</evidence>
<feature type="signal peptide" evidence="15">
    <location>
        <begin position="1"/>
        <end position="27"/>
    </location>
</feature>
<evidence type="ECO:0000256" key="6">
    <source>
        <dbReference type="ARBA" id="ARBA00022692"/>
    </source>
</evidence>
<evidence type="ECO:0000256" key="10">
    <source>
        <dbReference type="ARBA" id="ARBA00023114"/>
    </source>
</evidence>
<comment type="caution">
    <text evidence="19">The sequence shown here is derived from an EMBL/GenBank/DDBJ whole genome shotgun (WGS) entry which is preliminary data.</text>
</comment>
<evidence type="ECO:0000256" key="13">
    <source>
        <dbReference type="ARBA" id="ARBA00023237"/>
    </source>
</evidence>
<keyword evidence="11" id="KW-0472">Membrane</keyword>
<gene>
    <name evidence="19" type="ORF">NC998_20290</name>
</gene>
<evidence type="ECO:0000259" key="18">
    <source>
        <dbReference type="Pfam" id="PF22461"/>
    </source>
</evidence>
<evidence type="ECO:0000256" key="11">
    <source>
        <dbReference type="ARBA" id="ARBA00023136"/>
    </source>
</evidence>
<protein>
    <submittedName>
        <fullName evidence="19">SLBB domain-containing protein</fullName>
    </submittedName>
</protein>
<dbReference type="InterPro" id="IPR049712">
    <property type="entry name" value="Poly_export"/>
</dbReference>
<sequence>MGQNDNNISFSLSQITFSLLLLSSAAAPGWAQMSLPIPTTTSPSLAPASLAPANAAPPSLTPTYSTPDGYQLGAGDRVRLDIFQVPEYSGEHQVLSDGSLNLPLIGTIPVQGMTLKQASAVLSAKYAPIIKRPIVTITLLGARPLKIAIAGEVSHPGSYTVSPSGEQGVPTVTRAVQLAGGITQAADTRQVQVRRARPLNVGGEQVLTVDLWQLLQTGDLRQDLLLQDGDTIFIPTQTVVNLAEANQLAAASFAASKAEPLRIAVVGQVNRPGPYTLTGNMDGQAEAGGGVQMPTVTRAIQVAGGITQSADIRRIQLRRLTKTGADQVIDVDLWKLLQAGDVRQDIPLQEGDTIAIPTATAMTPTEVTELASASFSPNKITINVVGEVVQPGVVEVPPNTPLNQGLLAAGGFNRRAKKGSVELIRLNPNGTVSRQQVAINFSKGLNDKDNPPLRNNDTIVVKRSGISGVSDAIGTVLSPLTGGFGLFRLLGL</sequence>
<keyword evidence="4" id="KW-1134">Transmembrane beta strand</keyword>
<evidence type="ECO:0000256" key="5">
    <source>
        <dbReference type="ARBA" id="ARBA00022597"/>
    </source>
</evidence>
<keyword evidence="20" id="KW-1185">Reference proteome</keyword>
<dbReference type="Gene3D" id="3.30.1950.10">
    <property type="entry name" value="wza like domain"/>
    <property type="match status" value="1"/>
</dbReference>
<dbReference type="InterPro" id="IPR054765">
    <property type="entry name" value="SLBB_dom"/>
</dbReference>
<evidence type="ECO:0000256" key="7">
    <source>
        <dbReference type="ARBA" id="ARBA00022729"/>
    </source>
</evidence>
<evidence type="ECO:0000256" key="14">
    <source>
        <dbReference type="ARBA" id="ARBA00023288"/>
    </source>
</evidence>
<evidence type="ECO:0000256" key="4">
    <source>
        <dbReference type="ARBA" id="ARBA00022452"/>
    </source>
</evidence>
<keyword evidence="13" id="KW-0998">Cell outer membrane</keyword>
<comment type="subcellular location">
    <subcellularLocation>
        <location evidence="1">Cell outer membrane</location>
        <topology evidence="1">Multi-pass membrane protein</topology>
    </subcellularLocation>
</comment>
<keyword evidence="10" id="KW-0626">Porin</keyword>
<accession>A0ABV0JCD1</accession>
<dbReference type="Pfam" id="PF22461">
    <property type="entry name" value="SLBB_2"/>
    <property type="match status" value="1"/>
</dbReference>
<dbReference type="Proteomes" id="UP001464891">
    <property type="component" value="Unassembled WGS sequence"/>
</dbReference>
<dbReference type="Gene3D" id="3.10.560.10">
    <property type="entry name" value="Outer membrane lipoprotein wza domain like"/>
    <property type="match status" value="3"/>
</dbReference>
<evidence type="ECO:0000256" key="15">
    <source>
        <dbReference type="SAM" id="SignalP"/>
    </source>
</evidence>
<evidence type="ECO:0000313" key="20">
    <source>
        <dbReference type="Proteomes" id="UP001464891"/>
    </source>
</evidence>
<dbReference type="InterPro" id="IPR003715">
    <property type="entry name" value="Poly_export_N"/>
</dbReference>
<evidence type="ECO:0000259" key="17">
    <source>
        <dbReference type="Pfam" id="PF10531"/>
    </source>
</evidence>
<reference evidence="19 20" key="1">
    <citation type="submission" date="2022-04" db="EMBL/GenBank/DDBJ databases">
        <title>Positive selection, recombination, and allopatry shape intraspecific diversity of widespread and dominant cyanobacteria.</title>
        <authorList>
            <person name="Wei J."/>
            <person name="Shu W."/>
            <person name="Hu C."/>
        </authorList>
    </citation>
    <scope>NUCLEOTIDE SEQUENCE [LARGE SCALE GENOMIC DNA]</scope>
    <source>
        <strain evidence="19 20">GB2-A4</strain>
    </source>
</reference>
<keyword evidence="8" id="KW-0625">Polysaccharide transport</keyword>
<evidence type="ECO:0000259" key="16">
    <source>
        <dbReference type="Pfam" id="PF02563"/>
    </source>
</evidence>
<keyword evidence="3" id="KW-0813">Transport</keyword>
<evidence type="ECO:0000256" key="8">
    <source>
        <dbReference type="ARBA" id="ARBA00023047"/>
    </source>
</evidence>
<keyword evidence="6" id="KW-0812">Transmembrane</keyword>
<comment type="similarity">
    <text evidence="2">Belongs to the BexD/CtrA/VexA family.</text>
</comment>
<feature type="domain" description="SLBB" evidence="18">
    <location>
        <begin position="146"/>
        <end position="234"/>
    </location>
</feature>
<keyword evidence="14" id="KW-0449">Lipoprotein</keyword>
<name>A0ABV0JCD1_9CYAN</name>
<organism evidence="19 20">
    <name type="scientific">Trichocoleus desertorum GB2-A4</name>
    <dbReference type="NCBI Taxonomy" id="2933944"/>
    <lineage>
        <taxon>Bacteria</taxon>
        <taxon>Bacillati</taxon>
        <taxon>Cyanobacteriota</taxon>
        <taxon>Cyanophyceae</taxon>
        <taxon>Leptolyngbyales</taxon>
        <taxon>Trichocoleusaceae</taxon>
        <taxon>Trichocoleus</taxon>
    </lineage>
</organism>
<feature type="domain" description="Soluble ligand binding" evidence="17">
    <location>
        <begin position="382"/>
        <end position="432"/>
    </location>
</feature>
<dbReference type="EMBL" id="JAMPKM010000014">
    <property type="protein sequence ID" value="MEP0819444.1"/>
    <property type="molecule type" value="Genomic_DNA"/>
</dbReference>
<keyword evidence="5" id="KW-0762">Sugar transport</keyword>
<keyword evidence="7 15" id="KW-0732">Signal</keyword>
<dbReference type="PANTHER" id="PTHR33619:SF3">
    <property type="entry name" value="POLYSACCHARIDE EXPORT PROTEIN GFCE-RELATED"/>
    <property type="match status" value="1"/>
</dbReference>
<evidence type="ECO:0000256" key="2">
    <source>
        <dbReference type="ARBA" id="ARBA00009450"/>
    </source>
</evidence>
<proteinExistence type="inferred from homology"/>
<evidence type="ECO:0000256" key="1">
    <source>
        <dbReference type="ARBA" id="ARBA00004571"/>
    </source>
</evidence>
<evidence type="ECO:0000313" key="19">
    <source>
        <dbReference type="EMBL" id="MEP0819444.1"/>
    </source>
</evidence>
<evidence type="ECO:0000256" key="3">
    <source>
        <dbReference type="ARBA" id="ARBA00022448"/>
    </source>
</evidence>
<dbReference type="RefSeq" id="WP_199299218.1">
    <property type="nucleotide sequence ID" value="NZ_JAMPKM010000014.1"/>
</dbReference>
<dbReference type="InterPro" id="IPR019554">
    <property type="entry name" value="Soluble_ligand-bd"/>
</dbReference>
<evidence type="ECO:0000256" key="9">
    <source>
        <dbReference type="ARBA" id="ARBA00023065"/>
    </source>
</evidence>
<feature type="domain" description="Polysaccharide export protein N-terminal" evidence="16">
    <location>
        <begin position="66"/>
        <end position="139"/>
    </location>
</feature>
<dbReference type="Pfam" id="PF10531">
    <property type="entry name" value="SLBB"/>
    <property type="match status" value="1"/>
</dbReference>
<keyword evidence="12" id="KW-0564">Palmitate</keyword>
<keyword evidence="9" id="KW-0406">Ion transport</keyword>
<dbReference type="Pfam" id="PF02563">
    <property type="entry name" value="Poly_export"/>
    <property type="match status" value="1"/>
</dbReference>
<feature type="chain" id="PRO_5045610331" evidence="15">
    <location>
        <begin position="28"/>
        <end position="492"/>
    </location>
</feature>
<dbReference type="PANTHER" id="PTHR33619">
    <property type="entry name" value="POLYSACCHARIDE EXPORT PROTEIN GFCE-RELATED"/>
    <property type="match status" value="1"/>
</dbReference>